<keyword evidence="1" id="KW-0175">Coiled coil</keyword>
<evidence type="ECO:0000313" key="2">
    <source>
        <dbReference type="EMBL" id="GAC28438.1"/>
    </source>
</evidence>
<organism evidence="2 3">
    <name type="scientific">Brumicola pallidula DSM 14239 = ACAM 615</name>
    <dbReference type="NCBI Taxonomy" id="1121922"/>
    <lineage>
        <taxon>Bacteria</taxon>
        <taxon>Pseudomonadati</taxon>
        <taxon>Pseudomonadota</taxon>
        <taxon>Gammaproteobacteria</taxon>
        <taxon>Alteromonadales</taxon>
        <taxon>Alteromonadaceae</taxon>
        <taxon>Brumicola</taxon>
    </lineage>
</organism>
<dbReference type="EMBL" id="BAEQ01000024">
    <property type="protein sequence ID" value="GAC28438.1"/>
    <property type="molecule type" value="Genomic_DNA"/>
</dbReference>
<keyword evidence="3" id="KW-1185">Reference proteome</keyword>
<sequence>MSKKSLPLTLYQTLEKHAQESDISDDEELKDILDKLASLNKKVEAFKQRAREMRVEKAPNVFLLKSRNPNNTL</sequence>
<evidence type="ECO:0000256" key="1">
    <source>
        <dbReference type="SAM" id="Coils"/>
    </source>
</evidence>
<gene>
    <name evidence="2" type="ORF">GPAL_1574</name>
</gene>
<accession>K6ZHR7</accession>
<protein>
    <submittedName>
        <fullName evidence="2">Uncharacterized protein</fullName>
    </submittedName>
</protein>
<reference evidence="3" key="1">
    <citation type="journal article" date="2014" name="Environ. Microbiol.">
        <title>Comparative genomics of the marine bacterial genus Glaciecola reveals the high degree of genomic diversity and genomic characteristic for cold adaptation.</title>
        <authorList>
            <person name="Qin Q.L."/>
            <person name="Xie B.B."/>
            <person name="Yu Y."/>
            <person name="Shu Y.L."/>
            <person name="Rong J.C."/>
            <person name="Zhang Y.J."/>
            <person name="Zhao D.L."/>
            <person name="Chen X.L."/>
            <person name="Zhang X.Y."/>
            <person name="Chen B."/>
            <person name="Zhou B.C."/>
            <person name="Zhang Y.Z."/>
        </authorList>
    </citation>
    <scope>NUCLEOTIDE SEQUENCE [LARGE SCALE GENOMIC DNA]</scope>
    <source>
        <strain evidence="3">ACAM 615</strain>
    </source>
</reference>
<feature type="coiled-coil region" evidence="1">
    <location>
        <begin position="29"/>
        <end position="56"/>
    </location>
</feature>
<name>K6ZHR7_9ALTE</name>
<dbReference type="AlphaFoldDB" id="K6ZHR7"/>
<evidence type="ECO:0000313" key="3">
    <source>
        <dbReference type="Proteomes" id="UP000006251"/>
    </source>
</evidence>
<dbReference type="Proteomes" id="UP000006251">
    <property type="component" value="Unassembled WGS sequence"/>
</dbReference>
<comment type="caution">
    <text evidence="2">The sequence shown here is derived from an EMBL/GenBank/DDBJ whole genome shotgun (WGS) entry which is preliminary data.</text>
</comment>
<proteinExistence type="predicted"/>